<dbReference type="Proteomes" id="UP000269665">
    <property type="component" value="Unassembled WGS sequence"/>
</dbReference>
<dbReference type="RefSeq" id="WP_050512663.1">
    <property type="nucleotide sequence ID" value="NZ_CP015749.1"/>
</dbReference>
<evidence type="ECO:0000259" key="1">
    <source>
        <dbReference type="Pfam" id="PF13643"/>
    </source>
</evidence>
<protein>
    <submittedName>
        <fullName evidence="2">DUF4145 domain-containing protein</fullName>
    </submittedName>
</protein>
<dbReference type="InterPro" id="IPR025285">
    <property type="entry name" value="DUF4145"/>
</dbReference>
<sequence length="212" mass="23965">MKYFPPEYLPGHNSRENRFHCPHCQTFALQRWYNPVKDWIREGVKACRISTCDCCSKDSIWMDGKLIYPQVKLSPPPNPDLPESCRADYEEARSIVTLSPKGSGALLRLCVQKLMMHLGQKGKNINDDISNLVKDGLPVAIQQALDLCRVVGNNAVHPGEIVLDEEPEIVNSMFELINFIVDNRITQPKRISDMYANLPSGARAAIDKRDTK</sequence>
<dbReference type="OrthoDB" id="9808624at2"/>
<dbReference type="AlphaFoldDB" id="A0A8B3FAT6"/>
<evidence type="ECO:0000313" key="3">
    <source>
        <dbReference type="Proteomes" id="UP000269665"/>
    </source>
</evidence>
<feature type="domain" description="DUF4145" evidence="1">
    <location>
        <begin position="90"/>
        <end position="165"/>
    </location>
</feature>
<name>A0A8B3FAT6_PECPM</name>
<reference evidence="2 3" key="1">
    <citation type="journal article" date="2018" name="BMC Genomics">
        <title>High genomic variability in the plant pathogenic bacterium Pectobacterium parmentieri deciphered from de novo assembled complete genomes.</title>
        <authorList>
            <person name="Zoledowska S."/>
            <person name="Motyka-Pomagruk A."/>
            <person name="Sledz W."/>
            <person name="Mengoni A."/>
            <person name="Lojkowska E."/>
        </authorList>
    </citation>
    <scope>NUCLEOTIDE SEQUENCE [LARGE SCALE GENOMIC DNA]</scope>
    <source>
        <strain evidence="2 3">IFB5626</strain>
    </source>
</reference>
<organism evidence="2 3">
    <name type="scientific">Pectobacterium parmentieri</name>
    <dbReference type="NCBI Taxonomy" id="1905730"/>
    <lineage>
        <taxon>Bacteria</taxon>
        <taxon>Pseudomonadati</taxon>
        <taxon>Pseudomonadota</taxon>
        <taxon>Gammaproteobacteria</taxon>
        <taxon>Enterobacterales</taxon>
        <taxon>Pectobacteriaceae</taxon>
        <taxon>Pectobacterium</taxon>
    </lineage>
</organism>
<dbReference type="Pfam" id="PF13643">
    <property type="entry name" value="DUF4145"/>
    <property type="match status" value="1"/>
</dbReference>
<dbReference type="GeneID" id="45848944"/>
<gene>
    <name evidence="2" type="ORF">C5E00_07400</name>
</gene>
<dbReference type="KEGG" id="ppar:A8F97_05655"/>
<proteinExistence type="predicted"/>
<evidence type="ECO:0000313" key="2">
    <source>
        <dbReference type="EMBL" id="RKO76619.1"/>
    </source>
</evidence>
<comment type="caution">
    <text evidence="2">The sequence shown here is derived from an EMBL/GenBank/DDBJ whole genome shotgun (WGS) entry which is preliminary data.</text>
</comment>
<dbReference type="EMBL" id="PSZG01000001">
    <property type="protein sequence ID" value="RKO76619.1"/>
    <property type="molecule type" value="Genomic_DNA"/>
</dbReference>
<accession>A0A8B3FAT6</accession>